<evidence type="ECO:0000313" key="10">
    <source>
        <dbReference type="EMBL" id="CCC67324.1"/>
    </source>
</evidence>
<sequence length="386" mass="42010">MRAIAYYKKGDIHFASDLPTPTISTPDEILIDVAWCGICGSDLHEYLDGPIFMPQDGSTHPLSNQPLPQPMGHEFCGFVKAIGNKVTKVAVGDKVVVEAGCGCKDVHRWPQSHVYGKEQCTACRKGFDNCCTHAGFTGLGVVGGAFAEQVVVGERHVVKLPEEVPTDVGALVEPLSVAWHAVKVAGFEKGSGKNALVLGAGPIGLATILALKAHGASKIVVSELAAIRRELALKMGVEVFDPSKHGDEKQGIKKLREIPEDHDGFDFAFDCSGVETTFNTALHSLTFRGTAVNVAIWGPHPIDYYPMDITLQEKKLTGSIGYVVQDFEEVVDALHKGDISIEECKHLITGRQKLENGWEKGFMELMNHKETNIKILMTPNNHHELQ</sequence>
<dbReference type="PANTHER" id="PTHR43161:SF23">
    <property type="entry name" value="(R,R)-BUTANEDIOL DEHYDROGENASE-RELATED"/>
    <property type="match status" value="1"/>
</dbReference>
<dbReference type="GeneID" id="96900803"/>
<evidence type="ECO:0000256" key="1">
    <source>
        <dbReference type="ARBA" id="ARBA00001947"/>
    </source>
</evidence>
<evidence type="ECO:0000259" key="9">
    <source>
        <dbReference type="Pfam" id="PF08240"/>
    </source>
</evidence>
<evidence type="ECO:0000256" key="3">
    <source>
        <dbReference type="ARBA" id="ARBA00022723"/>
    </source>
</evidence>
<reference key="2">
    <citation type="submission" date="2011-08" db="EMBL/GenBank/DDBJ databases">
        <title>Genome sequence of Naumovozyma castellii.</title>
        <authorList>
            <person name="Gordon J.L."/>
            <person name="Armisen D."/>
            <person name="Proux-Wera E."/>
            <person name="OhEigeartaigh S.S."/>
            <person name="Byrne K.P."/>
            <person name="Wolfe K.H."/>
        </authorList>
    </citation>
    <scope>NUCLEOTIDE SEQUENCE</scope>
    <source>
        <strain>Type strain:CBS 4309</strain>
    </source>
</reference>
<dbReference type="PROSITE" id="PS00059">
    <property type="entry name" value="ADH_ZINC"/>
    <property type="match status" value="1"/>
</dbReference>
<dbReference type="InterPro" id="IPR002328">
    <property type="entry name" value="ADH_Zn_CS"/>
</dbReference>
<keyword evidence="11" id="KW-1185">Reference proteome</keyword>
<dbReference type="KEGG" id="ncs:NCAS_0A07660"/>
<dbReference type="Proteomes" id="UP000001640">
    <property type="component" value="Chromosome 1"/>
</dbReference>
<dbReference type="AlphaFoldDB" id="G0V776"/>
<proteinExistence type="inferred from homology"/>
<dbReference type="Pfam" id="PF08240">
    <property type="entry name" value="ADH_N"/>
    <property type="match status" value="1"/>
</dbReference>
<dbReference type="SUPFAM" id="SSF50129">
    <property type="entry name" value="GroES-like"/>
    <property type="match status" value="1"/>
</dbReference>
<feature type="domain" description="Alcohol dehydrogenase-like N-terminal" evidence="9">
    <location>
        <begin position="26"/>
        <end position="162"/>
    </location>
</feature>
<dbReference type="OMA" id="AMGHEMS"/>
<evidence type="ECO:0000313" key="11">
    <source>
        <dbReference type="Proteomes" id="UP000001640"/>
    </source>
</evidence>
<gene>
    <name evidence="10" type="primary">NCAS0A07660</name>
    <name evidence="10" type="ordered locus">NCAS_0A07660</name>
</gene>
<keyword evidence="4 7" id="KW-0862">Zinc</keyword>
<keyword evidence="6" id="KW-0520">NAD</keyword>
<dbReference type="FunFam" id="3.40.50.720:FF:000068">
    <property type="entry name" value="Sorbitol dehydrogenase"/>
    <property type="match status" value="1"/>
</dbReference>
<dbReference type="GO" id="GO:0008270">
    <property type="term" value="F:zinc ion binding"/>
    <property type="evidence" value="ECO:0007669"/>
    <property type="project" value="InterPro"/>
</dbReference>
<dbReference type="InterPro" id="IPR013154">
    <property type="entry name" value="ADH-like_N"/>
</dbReference>
<dbReference type="OrthoDB" id="5363962at2759"/>
<dbReference type="FunCoup" id="G0V776">
    <property type="interactions" value="100"/>
</dbReference>
<dbReference type="GO" id="GO:0034079">
    <property type="term" value="P:butanediol biosynthetic process"/>
    <property type="evidence" value="ECO:0007669"/>
    <property type="project" value="EnsemblFungi"/>
</dbReference>
<dbReference type="InterPro" id="IPR011032">
    <property type="entry name" value="GroES-like_sf"/>
</dbReference>
<name>G0V776_NAUCA</name>
<dbReference type="STRING" id="1064592.G0V776"/>
<keyword evidence="3 7" id="KW-0479">Metal-binding</keyword>
<reference evidence="11" key="1">
    <citation type="journal article" date="2011" name="Proc. Natl. Acad. Sci. U.S.A.">
        <title>Evolutionary erosion of yeast sex chromosomes by mating-type switching accidents.</title>
        <authorList>
            <person name="Gordon J.L."/>
            <person name="Armisen D."/>
            <person name="Proux-Wera E."/>
            <person name="Oheigeartaigh S.S."/>
            <person name="Byrne K.P."/>
            <person name="Wolfe K.H."/>
        </authorList>
    </citation>
    <scope>NUCLEOTIDE SEQUENCE [LARGE SCALE GENOMIC DNA]</scope>
    <source>
        <strain evidence="11">ATCC 76901 / BCRC 22586 / CBS 4309 / NBRC 1992 / NRRL Y-12630</strain>
    </source>
</reference>
<feature type="domain" description="Alcohol dehydrogenase-like C-terminal" evidence="8">
    <location>
        <begin position="202"/>
        <end position="334"/>
    </location>
</feature>
<dbReference type="SUPFAM" id="SSF51735">
    <property type="entry name" value="NAD(P)-binding Rossmann-fold domains"/>
    <property type="match status" value="1"/>
</dbReference>
<organism evidence="10 11">
    <name type="scientific">Naumovozyma castellii</name>
    <name type="common">Yeast</name>
    <name type="synonym">Saccharomyces castellii</name>
    <dbReference type="NCBI Taxonomy" id="27288"/>
    <lineage>
        <taxon>Eukaryota</taxon>
        <taxon>Fungi</taxon>
        <taxon>Dikarya</taxon>
        <taxon>Ascomycota</taxon>
        <taxon>Saccharomycotina</taxon>
        <taxon>Saccharomycetes</taxon>
        <taxon>Saccharomycetales</taxon>
        <taxon>Saccharomycetaceae</taxon>
        <taxon>Naumovozyma</taxon>
    </lineage>
</organism>
<protein>
    <recommendedName>
        <fullName evidence="12">Enoyl reductase (ER) domain-containing protein</fullName>
    </recommendedName>
</protein>
<dbReference type="GO" id="GO:0000721">
    <property type="term" value="F:(R,R)-butanediol dehydrogenase activity"/>
    <property type="evidence" value="ECO:0007669"/>
    <property type="project" value="EnsemblFungi"/>
</dbReference>
<dbReference type="PANTHER" id="PTHR43161">
    <property type="entry name" value="SORBITOL DEHYDROGENASE"/>
    <property type="match status" value="1"/>
</dbReference>
<evidence type="ECO:0000256" key="7">
    <source>
        <dbReference type="RuleBase" id="RU361277"/>
    </source>
</evidence>
<dbReference type="Pfam" id="PF00107">
    <property type="entry name" value="ADH_zinc_N"/>
    <property type="match status" value="1"/>
</dbReference>
<dbReference type="InParanoid" id="G0V776"/>
<dbReference type="Gene3D" id="3.90.180.10">
    <property type="entry name" value="Medium-chain alcohol dehydrogenases, catalytic domain"/>
    <property type="match status" value="1"/>
</dbReference>
<dbReference type="EMBL" id="HE576752">
    <property type="protein sequence ID" value="CCC67324.1"/>
    <property type="molecule type" value="Genomic_DNA"/>
</dbReference>
<evidence type="ECO:0000256" key="6">
    <source>
        <dbReference type="ARBA" id="ARBA00023027"/>
    </source>
</evidence>
<dbReference type="GO" id="GO:0005737">
    <property type="term" value="C:cytoplasm"/>
    <property type="evidence" value="ECO:0007669"/>
    <property type="project" value="TreeGrafter"/>
</dbReference>
<evidence type="ECO:0000256" key="4">
    <source>
        <dbReference type="ARBA" id="ARBA00022833"/>
    </source>
</evidence>
<evidence type="ECO:0008006" key="12">
    <source>
        <dbReference type="Google" id="ProtNLM"/>
    </source>
</evidence>
<accession>G0V776</accession>
<dbReference type="Gene3D" id="3.40.50.720">
    <property type="entry name" value="NAD(P)-binding Rossmann-like Domain"/>
    <property type="match status" value="1"/>
</dbReference>
<keyword evidence="5" id="KW-0560">Oxidoreductase</keyword>
<dbReference type="HOGENOM" id="CLU_026673_11_0_1"/>
<comment type="similarity">
    <text evidence="2 7">Belongs to the zinc-containing alcohol dehydrogenase family.</text>
</comment>
<dbReference type="RefSeq" id="XP_003673705.1">
    <property type="nucleotide sequence ID" value="XM_003673657.1"/>
</dbReference>
<dbReference type="eggNOG" id="KOG0024">
    <property type="taxonomic scope" value="Eukaryota"/>
</dbReference>
<evidence type="ECO:0000256" key="5">
    <source>
        <dbReference type="ARBA" id="ARBA00023002"/>
    </source>
</evidence>
<comment type="cofactor">
    <cofactor evidence="1 7">
        <name>Zn(2+)</name>
        <dbReference type="ChEBI" id="CHEBI:29105"/>
    </cofactor>
</comment>
<evidence type="ECO:0000256" key="2">
    <source>
        <dbReference type="ARBA" id="ARBA00008072"/>
    </source>
</evidence>
<evidence type="ECO:0000259" key="8">
    <source>
        <dbReference type="Pfam" id="PF00107"/>
    </source>
</evidence>
<dbReference type="InterPro" id="IPR036291">
    <property type="entry name" value="NAD(P)-bd_dom_sf"/>
</dbReference>
<dbReference type="InterPro" id="IPR013149">
    <property type="entry name" value="ADH-like_C"/>
</dbReference>
<dbReference type="CDD" id="cd08233">
    <property type="entry name" value="butanediol_DH_like"/>
    <property type="match status" value="1"/>
</dbReference>